<dbReference type="Proteomes" id="UP000836788">
    <property type="component" value="Chromosome 1"/>
</dbReference>
<dbReference type="EMBL" id="OU594942">
    <property type="protein sequence ID" value="CAG9276320.1"/>
    <property type="molecule type" value="Genomic_DNA"/>
</dbReference>
<keyword evidence="2" id="KW-0812">Transmembrane</keyword>
<dbReference type="PANTHER" id="PTHR34123">
    <property type="entry name" value="OS04G0578200 PROTEIN"/>
    <property type="match status" value="1"/>
</dbReference>
<feature type="compositionally biased region" description="Low complexity" evidence="1">
    <location>
        <begin position="76"/>
        <end position="90"/>
    </location>
</feature>
<proteinExistence type="predicted"/>
<dbReference type="InterPro" id="IPR018790">
    <property type="entry name" value="DUF2358"/>
</dbReference>
<organism evidence="3">
    <name type="scientific">Phaeodactylum tricornutum</name>
    <name type="common">Diatom</name>
    <dbReference type="NCBI Taxonomy" id="2850"/>
    <lineage>
        <taxon>Eukaryota</taxon>
        <taxon>Sar</taxon>
        <taxon>Stramenopiles</taxon>
        <taxon>Ochrophyta</taxon>
        <taxon>Bacillariophyta</taxon>
        <taxon>Bacillariophyceae</taxon>
        <taxon>Bacillariophycidae</taxon>
        <taxon>Naviculales</taxon>
        <taxon>Phaeodactylaceae</taxon>
        <taxon>Phaeodactylum</taxon>
    </lineage>
</organism>
<keyword evidence="2" id="KW-1133">Transmembrane helix</keyword>
<evidence type="ECO:0000313" key="3">
    <source>
        <dbReference type="EMBL" id="CAG9276320.1"/>
    </source>
</evidence>
<sequence>MNQCCRLPGVLLQRSWRWVLVAATFVLFVGPLSVQGWIPNVPMFQRRAAFPRTTITTTSSPAAAAASIIRVSLSPTTTTTGSPNPSQGSTLPPPSPSLEAWETWCVERMATWYHQALSIKCPFFRRRASDALDTMDEVLRFVIARHKSLDVTFVLGPPAGWRCDGDVQDKCLRMETEDLMTVLQADWQTDTNKGYYITGRLNTAVYRDDCLFDGPDPDMPVRGLRKYLNAASQLFDPRTSRATLLSLEEEKEDGVLVTNDVDKLPTRIVAKWEMRGILRLPWKPSLPTWTGTTTYVRDADGLIYQHLETWDMSVGEAFLRTLAPDVAARIWKE</sequence>
<dbReference type="AlphaFoldDB" id="A0A8J9SCP2"/>
<evidence type="ECO:0000256" key="1">
    <source>
        <dbReference type="SAM" id="MobiDB-lite"/>
    </source>
</evidence>
<gene>
    <name evidence="3" type="ORF">PTTT1_LOCUS370</name>
</gene>
<evidence type="ECO:0000256" key="2">
    <source>
        <dbReference type="SAM" id="Phobius"/>
    </source>
</evidence>
<dbReference type="InterPro" id="IPR032710">
    <property type="entry name" value="NTF2-like_dom_sf"/>
</dbReference>
<feature type="transmembrane region" description="Helical" evidence="2">
    <location>
        <begin position="16"/>
        <end position="38"/>
    </location>
</feature>
<feature type="region of interest" description="Disordered" evidence="1">
    <location>
        <begin position="76"/>
        <end position="95"/>
    </location>
</feature>
<name>A0A8J9SCP2_PHATR</name>
<dbReference type="PANTHER" id="PTHR34123:SF3">
    <property type="entry name" value="SNOAL-LIKE DOMAIN-CONTAINING PROTEIN"/>
    <property type="match status" value="1"/>
</dbReference>
<dbReference type="Pfam" id="PF10184">
    <property type="entry name" value="DUF2358"/>
    <property type="match status" value="1"/>
</dbReference>
<reference evidence="3" key="1">
    <citation type="submission" date="2022-02" db="EMBL/GenBank/DDBJ databases">
        <authorList>
            <person name="Giguere J D."/>
        </authorList>
    </citation>
    <scope>NUCLEOTIDE SEQUENCE</scope>
    <source>
        <strain evidence="3">CCAP 1055/1</strain>
    </source>
</reference>
<accession>A0A8J9SCP2</accession>
<protein>
    <submittedName>
        <fullName evidence="3">Uncharacterized protein</fullName>
    </submittedName>
</protein>
<dbReference type="SUPFAM" id="SSF54427">
    <property type="entry name" value="NTF2-like"/>
    <property type="match status" value="1"/>
</dbReference>
<keyword evidence="2" id="KW-0472">Membrane</keyword>